<dbReference type="Proteomes" id="UP001213000">
    <property type="component" value="Unassembled WGS sequence"/>
</dbReference>
<dbReference type="AlphaFoldDB" id="A0AAD5YPN9"/>
<organism evidence="3 4">
    <name type="scientific">Leucocoprinus birnbaumii</name>
    <dbReference type="NCBI Taxonomy" id="56174"/>
    <lineage>
        <taxon>Eukaryota</taxon>
        <taxon>Fungi</taxon>
        <taxon>Dikarya</taxon>
        <taxon>Basidiomycota</taxon>
        <taxon>Agaricomycotina</taxon>
        <taxon>Agaricomycetes</taxon>
        <taxon>Agaricomycetidae</taxon>
        <taxon>Agaricales</taxon>
        <taxon>Agaricineae</taxon>
        <taxon>Agaricaceae</taxon>
        <taxon>Leucocoprinus</taxon>
    </lineage>
</organism>
<feature type="domain" description="DUF2828" evidence="1">
    <location>
        <begin position="73"/>
        <end position="506"/>
    </location>
</feature>
<dbReference type="Gene3D" id="3.40.50.410">
    <property type="entry name" value="von Willebrand factor, type A domain"/>
    <property type="match status" value="1"/>
</dbReference>
<evidence type="ECO:0000259" key="2">
    <source>
        <dbReference type="Pfam" id="PF25043"/>
    </source>
</evidence>
<comment type="caution">
    <text evidence="3">The sequence shown here is derived from an EMBL/GenBank/DDBJ whole genome shotgun (WGS) entry which is preliminary data.</text>
</comment>
<proteinExistence type="predicted"/>
<feature type="domain" description="DUF7788" evidence="2">
    <location>
        <begin position="508"/>
        <end position="738"/>
    </location>
</feature>
<accession>A0AAD5YPN9</accession>
<evidence type="ECO:0000313" key="3">
    <source>
        <dbReference type="EMBL" id="KAJ3560772.1"/>
    </source>
</evidence>
<keyword evidence="4" id="KW-1185">Reference proteome</keyword>
<dbReference type="PIRSF" id="PIRSF015417">
    <property type="entry name" value="T31B5_30_vWA"/>
    <property type="match status" value="1"/>
</dbReference>
<dbReference type="PANTHER" id="PTHR31373">
    <property type="entry name" value="OS06G0652100 PROTEIN"/>
    <property type="match status" value="1"/>
</dbReference>
<protein>
    <submittedName>
        <fullName evidence="3">Uncharacterized protein</fullName>
    </submittedName>
</protein>
<sequence>MSSIQLSMASLQSSQNVTLPEIPELFDPNFLDVLVPKQAQDVVMEDAPAAKTSSNPMINALLQQRPEDNQKYTQNRAQAYASTGSATLDAFNSLSPWSFKEVNQALDKAWAEDPALTLRLIWNMRSIHDGKGELELFYRAFGWLYDHHPRTALTNLHWLVTPACTSGKDKANVRPHGYWKDLLHILALATCNQLSNLTQRSTFLHNYTPPAAGRRWRNHPYKNKTEDELLELQNQFRARAKDKRRDLHSQFHERVVRKLTTDPKYKALYITVTRLFAEQLRRDLYHLDELRTIDRTADKERYWKVLRSISLAGKWAPSPAGSHDRVTNISTAICQLLFSPNENVGPMAIGPLPATAPRPVPGDRENCVILRSFYAHWILKPLRAIISCPEPLMAANRWNEIRYTRVPSKAMASNKKHFIRHDPEGFQEYLIDVQKGKKKLSGATMMPHELVGEAITLSNDLRGVDLKGTKFPKLAEMKKTMAEQQLQVVDAQWRSLVARMKESGNLDNCLAICDVSGSMGTISTYNKRHVQPIFPAIGLSLMLASLAKPPFNSGFVTFSSKPEFHRLPNMDTTSLSKLVTDASRAHWEMNTNFKAVFLDLLLPLAIQNHVQPEDMIKRLFVFSDMQFDSADKKTSKRKWETNYDLIVKEYQAWGYDVPEIVFWNLMGQQVTSSGATVEVESDRKGVAMMSGFSPAMMKAFMGEAEEEEGEEWSEVTKDGDVVEKKEDEFTPINIMKKALYKKSYDGLVVVD</sequence>
<gene>
    <name evidence="3" type="ORF">NP233_g10618</name>
</gene>
<dbReference type="InterPro" id="IPR011205">
    <property type="entry name" value="UCP015417_vWA"/>
</dbReference>
<evidence type="ECO:0000259" key="1">
    <source>
        <dbReference type="Pfam" id="PF11443"/>
    </source>
</evidence>
<dbReference type="InterPro" id="IPR036465">
    <property type="entry name" value="vWFA_dom_sf"/>
</dbReference>
<name>A0AAD5YPN9_9AGAR</name>
<dbReference type="Pfam" id="PF25043">
    <property type="entry name" value="DUF7788"/>
    <property type="match status" value="1"/>
</dbReference>
<dbReference type="InterPro" id="IPR058580">
    <property type="entry name" value="DUF2828"/>
</dbReference>
<reference evidence="3" key="1">
    <citation type="submission" date="2022-07" db="EMBL/GenBank/DDBJ databases">
        <title>Genome Sequence of Leucocoprinus birnbaumii.</title>
        <authorList>
            <person name="Buettner E."/>
        </authorList>
    </citation>
    <scope>NUCLEOTIDE SEQUENCE</scope>
    <source>
        <strain evidence="3">VT141</strain>
    </source>
</reference>
<dbReference type="PANTHER" id="PTHR31373:SF27">
    <property type="entry name" value="TROVE DOMAIN-CONTAINING PROTEIN"/>
    <property type="match status" value="1"/>
</dbReference>
<dbReference type="Pfam" id="PF11443">
    <property type="entry name" value="DUF2828"/>
    <property type="match status" value="1"/>
</dbReference>
<dbReference type="InterPro" id="IPR056690">
    <property type="entry name" value="DUF7788"/>
</dbReference>
<evidence type="ECO:0000313" key="4">
    <source>
        <dbReference type="Proteomes" id="UP001213000"/>
    </source>
</evidence>
<dbReference type="EMBL" id="JANIEX010001112">
    <property type="protein sequence ID" value="KAJ3560772.1"/>
    <property type="molecule type" value="Genomic_DNA"/>
</dbReference>